<keyword evidence="6" id="KW-0547">Nucleotide-binding</keyword>
<dbReference type="InterPro" id="IPR003593">
    <property type="entry name" value="AAA+_ATPase"/>
</dbReference>
<dbReference type="InterPro" id="IPR034001">
    <property type="entry name" value="ABCG_PDR_1"/>
</dbReference>
<keyword evidence="4 11" id="KW-0812">Transmembrane</keyword>
<feature type="transmembrane region" description="Helical" evidence="11">
    <location>
        <begin position="747"/>
        <end position="773"/>
    </location>
</feature>
<dbReference type="InterPro" id="IPR013581">
    <property type="entry name" value="PDR_assoc"/>
</dbReference>
<feature type="compositionally biased region" description="Polar residues" evidence="10">
    <location>
        <begin position="797"/>
        <end position="807"/>
    </location>
</feature>
<dbReference type="PROSITE" id="PS50893">
    <property type="entry name" value="ABC_TRANSPORTER_2"/>
    <property type="match status" value="2"/>
</dbReference>
<dbReference type="InterPro" id="IPR027417">
    <property type="entry name" value="P-loop_NTPase"/>
</dbReference>
<dbReference type="GO" id="GO:0005524">
    <property type="term" value="F:ATP binding"/>
    <property type="evidence" value="ECO:0007669"/>
    <property type="project" value="UniProtKB-KW"/>
</dbReference>
<feature type="transmembrane region" description="Helical" evidence="11">
    <location>
        <begin position="1351"/>
        <end position="1370"/>
    </location>
</feature>
<dbReference type="Proteomes" id="UP000001514">
    <property type="component" value="Unassembled WGS sequence"/>
</dbReference>
<dbReference type="Pfam" id="PF14510">
    <property type="entry name" value="ABC_trans_N"/>
    <property type="match status" value="1"/>
</dbReference>
<feature type="domain" description="ABC transporter" evidence="12">
    <location>
        <begin position="837"/>
        <end position="1083"/>
    </location>
</feature>
<organism evidence="14">
    <name type="scientific">Selaginella moellendorffii</name>
    <name type="common">Spikemoss</name>
    <dbReference type="NCBI Taxonomy" id="88036"/>
    <lineage>
        <taxon>Eukaryota</taxon>
        <taxon>Viridiplantae</taxon>
        <taxon>Streptophyta</taxon>
        <taxon>Embryophyta</taxon>
        <taxon>Tracheophyta</taxon>
        <taxon>Lycopodiopsida</taxon>
        <taxon>Selaginellales</taxon>
        <taxon>Selaginellaceae</taxon>
        <taxon>Selaginella</taxon>
    </lineage>
</organism>
<dbReference type="CDD" id="cd03233">
    <property type="entry name" value="ABCG_PDR_domain1"/>
    <property type="match status" value="1"/>
</dbReference>
<gene>
    <name evidence="13" type="ORF">SELMODRAFT_181854</name>
</gene>
<feature type="transmembrane region" description="Helical" evidence="11">
    <location>
        <begin position="1406"/>
        <end position="1427"/>
    </location>
</feature>
<feature type="transmembrane region" description="Helical" evidence="11">
    <location>
        <begin position="1177"/>
        <end position="1195"/>
    </location>
</feature>
<dbReference type="GO" id="GO:0016887">
    <property type="term" value="F:ATP hydrolysis activity"/>
    <property type="evidence" value="ECO:0007669"/>
    <property type="project" value="InterPro"/>
</dbReference>
<dbReference type="PANTHER" id="PTHR48040:SF50">
    <property type="entry name" value="ABC TRANSPORTER DOMAIN-CONTAINING PROTEIN"/>
    <property type="match status" value="1"/>
</dbReference>
<evidence type="ECO:0000256" key="1">
    <source>
        <dbReference type="ARBA" id="ARBA00004141"/>
    </source>
</evidence>
<dbReference type="InterPro" id="IPR034003">
    <property type="entry name" value="ABCG_PDR_2"/>
</dbReference>
<feature type="transmembrane region" description="Helical" evidence="11">
    <location>
        <begin position="663"/>
        <end position="685"/>
    </location>
</feature>
<dbReference type="InParanoid" id="D8SQJ7"/>
<evidence type="ECO:0000256" key="5">
    <source>
        <dbReference type="ARBA" id="ARBA00022737"/>
    </source>
</evidence>
<feature type="transmembrane region" description="Helical" evidence="11">
    <location>
        <begin position="638"/>
        <end position="657"/>
    </location>
</feature>
<evidence type="ECO:0000313" key="14">
    <source>
        <dbReference type="Proteomes" id="UP000001514"/>
    </source>
</evidence>
<dbReference type="CDD" id="cd03232">
    <property type="entry name" value="ABCG_PDR_domain2"/>
    <property type="match status" value="1"/>
</dbReference>
<keyword evidence="7" id="KW-0067">ATP-binding</keyword>
<dbReference type="InterPro" id="IPR043926">
    <property type="entry name" value="ABCG_dom"/>
</dbReference>
<dbReference type="KEGG" id="smo:SELMODRAFT_181854"/>
<dbReference type="InterPro" id="IPR029481">
    <property type="entry name" value="ABC_trans_N"/>
</dbReference>
<feature type="transmembrane region" description="Helical" evidence="11">
    <location>
        <begin position="1318"/>
        <end position="1339"/>
    </location>
</feature>
<feature type="transmembrane region" description="Helical" evidence="11">
    <location>
        <begin position="1207"/>
        <end position="1232"/>
    </location>
</feature>
<dbReference type="InterPro" id="IPR013525">
    <property type="entry name" value="ABC2_TM"/>
</dbReference>
<evidence type="ECO:0000256" key="11">
    <source>
        <dbReference type="SAM" id="Phobius"/>
    </source>
</evidence>
<feature type="transmembrane region" description="Helical" evidence="11">
    <location>
        <begin position="555"/>
        <end position="574"/>
    </location>
</feature>
<dbReference type="Pfam" id="PF08370">
    <property type="entry name" value="PDR_assoc"/>
    <property type="match status" value="1"/>
</dbReference>
<name>D8SQJ7_SELML</name>
<feature type="region of interest" description="Disordered" evidence="10">
    <location>
        <begin position="793"/>
        <end position="816"/>
    </location>
</feature>
<evidence type="ECO:0000256" key="8">
    <source>
        <dbReference type="ARBA" id="ARBA00022989"/>
    </source>
</evidence>
<feature type="domain" description="ABC transporter" evidence="12">
    <location>
        <begin position="153"/>
        <end position="426"/>
    </location>
</feature>
<dbReference type="HOGENOM" id="CLU_000604_35_6_1"/>
<dbReference type="InterPro" id="IPR003439">
    <property type="entry name" value="ABC_transporter-like_ATP-bd"/>
</dbReference>
<dbReference type="SUPFAM" id="SSF52540">
    <property type="entry name" value="P-loop containing nucleoside triphosphate hydrolases"/>
    <property type="match status" value="2"/>
</dbReference>
<dbReference type="GO" id="GO:0016020">
    <property type="term" value="C:membrane"/>
    <property type="evidence" value="ECO:0007669"/>
    <property type="project" value="UniProtKB-SubCell"/>
</dbReference>
<dbReference type="Pfam" id="PF01061">
    <property type="entry name" value="ABC2_membrane"/>
    <property type="match status" value="2"/>
</dbReference>
<feature type="transmembrane region" description="Helical" evidence="11">
    <location>
        <begin position="521"/>
        <end position="543"/>
    </location>
</feature>
<dbReference type="Gene3D" id="3.40.50.300">
    <property type="entry name" value="P-loop containing nucleotide triphosphate hydrolases"/>
    <property type="match status" value="2"/>
</dbReference>
<evidence type="ECO:0000256" key="6">
    <source>
        <dbReference type="ARBA" id="ARBA00022741"/>
    </source>
</evidence>
<dbReference type="PANTHER" id="PTHR48040">
    <property type="entry name" value="PLEIOTROPIC DRUG RESISTANCE PROTEIN 1-LIKE ISOFORM X1"/>
    <property type="match status" value="1"/>
</dbReference>
<dbReference type="FunFam" id="3.40.50.300:FF:000179">
    <property type="entry name" value="ABC transporter G family member 34"/>
    <property type="match status" value="1"/>
</dbReference>
<reference evidence="13 14" key="1">
    <citation type="journal article" date="2011" name="Science">
        <title>The Selaginella genome identifies genetic changes associated with the evolution of vascular plants.</title>
        <authorList>
            <person name="Banks J.A."/>
            <person name="Nishiyama T."/>
            <person name="Hasebe M."/>
            <person name="Bowman J.L."/>
            <person name="Gribskov M."/>
            <person name="dePamphilis C."/>
            <person name="Albert V.A."/>
            <person name="Aono N."/>
            <person name="Aoyama T."/>
            <person name="Ambrose B.A."/>
            <person name="Ashton N.W."/>
            <person name="Axtell M.J."/>
            <person name="Barker E."/>
            <person name="Barker M.S."/>
            <person name="Bennetzen J.L."/>
            <person name="Bonawitz N.D."/>
            <person name="Chapple C."/>
            <person name="Cheng C."/>
            <person name="Correa L.G."/>
            <person name="Dacre M."/>
            <person name="DeBarry J."/>
            <person name="Dreyer I."/>
            <person name="Elias M."/>
            <person name="Engstrom E.M."/>
            <person name="Estelle M."/>
            <person name="Feng L."/>
            <person name="Finet C."/>
            <person name="Floyd S.K."/>
            <person name="Frommer W.B."/>
            <person name="Fujita T."/>
            <person name="Gramzow L."/>
            <person name="Gutensohn M."/>
            <person name="Harholt J."/>
            <person name="Hattori M."/>
            <person name="Heyl A."/>
            <person name="Hirai T."/>
            <person name="Hiwatashi Y."/>
            <person name="Ishikawa M."/>
            <person name="Iwata M."/>
            <person name="Karol K.G."/>
            <person name="Koehler B."/>
            <person name="Kolukisaoglu U."/>
            <person name="Kubo M."/>
            <person name="Kurata T."/>
            <person name="Lalonde S."/>
            <person name="Li K."/>
            <person name="Li Y."/>
            <person name="Litt A."/>
            <person name="Lyons E."/>
            <person name="Manning G."/>
            <person name="Maruyama T."/>
            <person name="Michael T.P."/>
            <person name="Mikami K."/>
            <person name="Miyazaki S."/>
            <person name="Morinaga S."/>
            <person name="Murata T."/>
            <person name="Mueller-Roeber B."/>
            <person name="Nelson D.R."/>
            <person name="Obara M."/>
            <person name="Oguri Y."/>
            <person name="Olmstead R.G."/>
            <person name="Onodera N."/>
            <person name="Petersen B.L."/>
            <person name="Pils B."/>
            <person name="Prigge M."/>
            <person name="Rensing S.A."/>
            <person name="Riano-Pachon D.M."/>
            <person name="Roberts A.W."/>
            <person name="Sato Y."/>
            <person name="Scheller H.V."/>
            <person name="Schulz B."/>
            <person name="Schulz C."/>
            <person name="Shakirov E.V."/>
            <person name="Shibagaki N."/>
            <person name="Shinohara N."/>
            <person name="Shippen D.E."/>
            <person name="Soerensen I."/>
            <person name="Sotooka R."/>
            <person name="Sugimoto N."/>
            <person name="Sugita M."/>
            <person name="Sumikawa N."/>
            <person name="Tanurdzic M."/>
            <person name="Theissen G."/>
            <person name="Ulvskov P."/>
            <person name="Wakazuki S."/>
            <person name="Weng J.K."/>
            <person name="Willats W.W."/>
            <person name="Wipf D."/>
            <person name="Wolf P.G."/>
            <person name="Yang L."/>
            <person name="Zimmer A.D."/>
            <person name="Zhu Q."/>
            <person name="Mitros T."/>
            <person name="Hellsten U."/>
            <person name="Loque D."/>
            <person name="Otillar R."/>
            <person name="Salamov A."/>
            <person name="Schmutz J."/>
            <person name="Shapiro H."/>
            <person name="Lindquist E."/>
            <person name="Lucas S."/>
            <person name="Rokhsar D."/>
            <person name="Grigoriev I.V."/>
        </authorList>
    </citation>
    <scope>NUCLEOTIDE SEQUENCE [LARGE SCALE GENOMIC DNA]</scope>
</reference>
<keyword evidence="3" id="KW-0813">Transport</keyword>
<evidence type="ECO:0000259" key="12">
    <source>
        <dbReference type="PROSITE" id="PS50893"/>
    </source>
</evidence>
<sequence>MAELGGSSGVVEGEGRISLSENTWEERVFGRPLSDSRRAEDEATLKWIALQKLPSMDRMRTALVRGDGGEKDFEAVDVAKLGIAYKQRIMEQVALDNERFLRKLRDRIDKVEIDLPKIEVRFQDLHVDADVYVGGRALPTLYNYTINTIEELFGSLRLSPTKKRVLTILDNVTGIIKPCRLTLLLGPPGSGKTTFLKALCGKLDHDLRVSGNVTYNGCEFNEFVPHRTSGYISQTDLHTPELTVRETLDFSCRCQGVGSRYDMLAELCRREKAAGIKPDPDIDAFMKALALEGQERNIRTDYVLKVLGLDICADTLVGDQMRRGISGGQKKRLTTGEVLVGPAKALFMDEISTGLDSSTTYQIVKHLRQTVHNADYTIIVSLLQPAPEVYNLFDDLILLAEGSIIYQGPCNMILDFFYSLGFKCPERKGVADFLQEVISRKDQEQYWMDSSREYRYVSVEDFALAFSRHHIGQDLARELKVPYDKSKSNPAALVTKQYGSTSWNIFQACVAKEVLLMKRNAFIYAFKTTQILVMATVSMTVFLRTQHHISVTDGTILVSSLFYSIVVIMFNGFAELAMTINRLPIFYKQRNLLYPSWAFSVPAWIMRMPFSLLETAIWVLLTYWVIGYAPEVGRFFRQFLLLFTLHNMAMSGFRFMASLGRTMLVANTFGSFSLVLVFILGGFVISRNAIHPWWIWAYWSSPLMYAQNAIAVNEFTAPRWRVLAPNSTESVGTIVLKARGIFPDPSWFWIGIGALVGFAIFFNIFFTIALTVLKPFGKPSVILSEEILNEKHKTKTGQDVNSSSQEESFPRDPESGDVKTGMVLPFQPLSIAFHKVSYFVDMPKEMKAQGETLDRLQLLKEVSGAFRPGVLTALVGVSGAGKTTLMDVLAGRKTGGYIEGEISINGYPKKQDTFARISGYCEQTDIHSPNVTVEESLIYSSWLRLPKEVDKQTRLMFVKEVMSLVELTPLRNALVGLPGVSGLSVEQRKRLTIAVELVSNPSIIFMDEPTSGLDARAAAIVMRTVRNTVDTGRTVVCTIHQPSIDIFESFDELLLMKGGGQVIYAGPLGRHSHHLIEFFQAVEGVPPIEDGSNPATWMLDVTAEEVEVRLGIDFAKYYEQSSLYKQNDALVERLSKPMPDSSDLHFPTKYSQSFYIQCKACFWKQYRSYWKNPHYNVVRYFFTTICALLFGTIFWREGKNIRTEQELFNVMGSMYAACLFLGVNNCTAAQPVVGVERTVFYRERAAGMYSAIPYALAQVAIELPYVFIQTAIYLIIVYSTIAYEWSPDKFFWFFFFMYSTFLYFTFYGMMVVSLTPNYQLAAVVSSAFFGFWNLFSGFLIPRPKIPIWWRWYYYANPVAWTLNGLITSQLGDRGEVMDVPGKGQQIVRDYIKHRFGFHKDRLGEVAAVHILFVLVLALTFAFSIKYFNFQKR</sequence>
<evidence type="ECO:0000256" key="9">
    <source>
        <dbReference type="ARBA" id="ARBA00023136"/>
    </source>
</evidence>
<comment type="subcellular location">
    <subcellularLocation>
        <location evidence="1">Membrane</location>
        <topology evidence="1">Multi-pass membrane protein</topology>
    </subcellularLocation>
</comment>
<dbReference type="FunFam" id="3.40.50.300:FF:000059">
    <property type="entry name" value="ABC transporter G family member 40"/>
    <property type="match status" value="1"/>
</dbReference>
<keyword evidence="14" id="KW-1185">Reference proteome</keyword>
<dbReference type="Pfam" id="PF19055">
    <property type="entry name" value="ABC2_membrane_7"/>
    <property type="match status" value="1"/>
</dbReference>
<evidence type="ECO:0000313" key="13">
    <source>
        <dbReference type="EMBL" id="EFJ13174.1"/>
    </source>
</evidence>
<dbReference type="Gramene" id="EFJ13174">
    <property type="protein sequence ID" value="EFJ13174"/>
    <property type="gene ID" value="SELMODRAFT_181854"/>
</dbReference>
<dbReference type="GO" id="GO:0140359">
    <property type="term" value="F:ABC-type transporter activity"/>
    <property type="evidence" value="ECO:0007669"/>
    <property type="project" value="InterPro"/>
</dbReference>
<keyword evidence="8 11" id="KW-1133">Transmembrane helix</keyword>
<dbReference type="EMBL" id="GL377634">
    <property type="protein sequence ID" value="EFJ13174.1"/>
    <property type="molecule type" value="Genomic_DNA"/>
</dbReference>
<keyword evidence="5" id="KW-0677">Repeat</keyword>
<protein>
    <recommendedName>
        <fullName evidence="12">ABC transporter domain-containing protein</fullName>
    </recommendedName>
</protein>
<feature type="transmembrane region" description="Helical" evidence="11">
    <location>
        <begin position="604"/>
        <end position="626"/>
    </location>
</feature>
<evidence type="ECO:0000256" key="3">
    <source>
        <dbReference type="ARBA" id="ARBA00022448"/>
    </source>
</evidence>
<keyword evidence="9 11" id="KW-0472">Membrane</keyword>
<dbReference type="eggNOG" id="KOG0065">
    <property type="taxonomic scope" value="Eukaryota"/>
</dbReference>
<evidence type="ECO:0000256" key="10">
    <source>
        <dbReference type="SAM" id="MobiDB-lite"/>
    </source>
</evidence>
<feature type="transmembrane region" description="Helical" evidence="11">
    <location>
        <begin position="1252"/>
        <end position="1278"/>
    </location>
</feature>
<evidence type="ECO:0000256" key="2">
    <source>
        <dbReference type="ARBA" id="ARBA00006012"/>
    </source>
</evidence>
<proteinExistence type="inferred from homology"/>
<accession>D8SQJ7</accession>
<comment type="similarity">
    <text evidence="2">Belongs to the ABC transporter superfamily. ABCG family. PDR (TC 3.A.1.205) subfamily.</text>
</comment>
<feature type="transmembrane region" description="Helical" evidence="11">
    <location>
        <begin position="1290"/>
        <end position="1312"/>
    </location>
</feature>
<dbReference type="SMART" id="SM00382">
    <property type="entry name" value="AAA"/>
    <property type="match status" value="2"/>
</dbReference>
<evidence type="ECO:0000256" key="4">
    <source>
        <dbReference type="ARBA" id="ARBA00022692"/>
    </source>
</evidence>
<evidence type="ECO:0000256" key="7">
    <source>
        <dbReference type="ARBA" id="ARBA00022840"/>
    </source>
</evidence>
<dbReference type="Pfam" id="PF00005">
    <property type="entry name" value="ABC_tran"/>
    <property type="match status" value="2"/>
</dbReference>